<dbReference type="RefSeq" id="WP_271216422.1">
    <property type="nucleotide sequence ID" value="NZ_BAAAVD010000024.1"/>
</dbReference>
<dbReference type="CDD" id="cd16936">
    <property type="entry name" value="HATPase_RsbW-like"/>
    <property type="match status" value="1"/>
</dbReference>
<evidence type="ECO:0000313" key="3">
    <source>
        <dbReference type="EMBL" id="GLK07887.1"/>
    </source>
</evidence>
<keyword evidence="3" id="KW-0547">Nucleotide-binding</keyword>
<dbReference type="Gene3D" id="3.30.565.10">
    <property type="entry name" value="Histidine kinase-like ATPase, C-terminal domain"/>
    <property type="match status" value="1"/>
</dbReference>
<dbReference type="Pfam" id="PF13581">
    <property type="entry name" value="HATPase_c_2"/>
    <property type="match status" value="1"/>
</dbReference>
<comment type="caution">
    <text evidence="3">The sequence shown here is derived from an EMBL/GenBank/DDBJ whole genome shotgun (WGS) entry which is preliminary data.</text>
</comment>
<dbReference type="InterPro" id="IPR036890">
    <property type="entry name" value="HATPase_C_sf"/>
</dbReference>
<dbReference type="Proteomes" id="UP001143474">
    <property type="component" value="Unassembled WGS sequence"/>
</dbReference>
<dbReference type="GO" id="GO:0004674">
    <property type="term" value="F:protein serine/threonine kinase activity"/>
    <property type="evidence" value="ECO:0007669"/>
    <property type="project" value="UniProtKB-KW"/>
</dbReference>
<dbReference type="InterPro" id="IPR003594">
    <property type="entry name" value="HATPase_dom"/>
</dbReference>
<evidence type="ECO:0000313" key="4">
    <source>
        <dbReference type="Proteomes" id="UP001143474"/>
    </source>
</evidence>
<dbReference type="GO" id="GO:0005524">
    <property type="term" value="F:ATP binding"/>
    <property type="evidence" value="ECO:0007669"/>
    <property type="project" value="UniProtKB-KW"/>
</dbReference>
<name>A0A9W6MBB8_9ACTN</name>
<reference evidence="3" key="1">
    <citation type="journal article" date="2014" name="Int. J. Syst. Evol. Microbiol.">
        <title>Complete genome sequence of Corynebacterium casei LMG S-19264T (=DSM 44701T), isolated from a smear-ripened cheese.</title>
        <authorList>
            <consortium name="US DOE Joint Genome Institute (JGI-PGF)"/>
            <person name="Walter F."/>
            <person name="Albersmeier A."/>
            <person name="Kalinowski J."/>
            <person name="Ruckert C."/>
        </authorList>
    </citation>
    <scope>NUCLEOTIDE SEQUENCE</scope>
    <source>
        <strain evidence="3">VKM Ac-2007</strain>
    </source>
</reference>
<dbReference type="InterPro" id="IPR050267">
    <property type="entry name" value="Anti-sigma-factor_SerPK"/>
</dbReference>
<dbReference type="SUPFAM" id="SSF55874">
    <property type="entry name" value="ATPase domain of HSP90 chaperone/DNA topoisomerase II/histidine kinase"/>
    <property type="match status" value="1"/>
</dbReference>
<gene>
    <name evidence="3" type="ORF">GCM10017600_12920</name>
</gene>
<organism evidence="3 4">
    <name type="scientific">Streptosporangium carneum</name>
    <dbReference type="NCBI Taxonomy" id="47481"/>
    <lineage>
        <taxon>Bacteria</taxon>
        <taxon>Bacillati</taxon>
        <taxon>Actinomycetota</taxon>
        <taxon>Actinomycetes</taxon>
        <taxon>Streptosporangiales</taxon>
        <taxon>Streptosporangiaceae</taxon>
        <taxon>Streptosporangium</taxon>
    </lineage>
</organism>
<keyword evidence="1" id="KW-0723">Serine/threonine-protein kinase</keyword>
<dbReference type="EMBL" id="BSEV01000002">
    <property type="protein sequence ID" value="GLK07887.1"/>
    <property type="molecule type" value="Genomic_DNA"/>
</dbReference>
<accession>A0A9W6MBB8</accession>
<sequence>MLKLAFSLSVAVRNSANMRTQTPWQPPISPATVSEDVCRQKRWIADDHRIVSFARDWATTTLADWGLQAVTKDAQICISELVTNALVHALGDPKVIDVCLCRWPTEQVTLVVCDEDSHFPIVNLSLTDPSAESGRGLFLITALADALWWHTTGTGKAIGCRFDLRRYGLAP</sequence>
<keyword evidence="4" id="KW-1185">Reference proteome</keyword>
<keyword evidence="1" id="KW-0808">Transferase</keyword>
<keyword evidence="1" id="KW-0418">Kinase</keyword>
<evidence type="ECO:0000259" key="2">
    <source>
        <dbReference type="Pfam" id="PF13581"/>
    </source>
</evidence>
<reference evidence="3" key="2">
    <citation type="submission" date="2023-01" db="EMBL/GenBank/DDBJ databases">
        <authorList>
            <person name="Sun Q."/>
            <person name="Evtushenko L."/>
        </authorList>
    </citation>
    <scope>NUCLEOTIDE SEQUENCE</scope>
    <source>
        <strain evidence="3">VKM Ac-2007</strain>
    </source>
</reference>
<dbReference type="PANTHER" id="PTHR35526">
    <property type="entry name" value="ANTI-SIGMA-F FACTOR RSBW-RELATED"/>
    <property type="match status" value="1"/>
</dbReference>
<feature type="domain" description="Histidine kinase/HSP90-like ATPase" evidence="2">
    <location>
        <begin position="51"/>
        <end position="158"/>
    </location>
</feature>
<evidence type="ECO:0000256" key="1">
    <source>
        <dbReference type="ARBA" id="ARBA00022527"/>
    </source>
</evidence>
<proteinExistence type="predicted"/>
<protein>
    <submittedName>
        <fullName evidence="3">ATP-binding protein</fullName>
    </submittedName>
</protein>
<dbReference type="AlphaFoldDB" id="A0A9W6MBB8"/>
<keyword evidence="3" id="KW-0067">ATP-binding</keyword>
<dbReference type="PANTHER" id="PTHR35526:SF3">
    <property type="entry name" value="ANTI-SIGMA-F FACTOR RSBW"/>
    <property type="match status" value="1"/>
</dbReference>